<keyword evidence="4" id="KW-1185">Reference proteome</keyword>
<reference evidence="4" key="1">
    <citation type="submission" date="2016-10" db="EMBL/GenBank/DDBJ databases">
        <authorList>
            <person name="Varghese N."/>
            <person name="Submissions S."/>
        </authorList>
    </citation>
    <scope>NUCLEOTIDE SEQUENCE [LARGE SCALE GENOMIC DNA]</scope>
    <source>
        <strain evidence="4">DSM 45422</strain>
    </source>
</reference>
<feature type="region of interest" description="Disordered" evidence="1">
    <location>
        <begin position="1"/>
        <end position="27"/>
    </location>
</feature>
<feature type="domain" description="Metallo-beta-lactamase" evidence="2">
    <location>
        <begin position="50"/>
        <end position="214"/>
    </location>
</feature>
<proteinExistence type="predicted"/>
<dbReference type="AlphaFoldDB" id="A0A1H3R152"/>
<dbReference type="SUPFAM" id="SSF56281">
    <property type="entry name" value="Metallo-hydrolase/oxidoreductase"/>
    <property type="match status" value="1"/>
</dbReference>
<evidence type="ECO:0000313" key="4">
    <source>
        <dbReference type="Proteomes" id="UP000198921"/>
    </source>
</evidence>
<accession>A0A1H3R152</accession>
<organism evidence="3 4">
    <name type="scientific">Geodermatophilus africanus</name>
    <dbReference type="NCBI Taxonomy" id="1137993"/>
    <lineage>
        <taxon>Bacteria</taxon>
        <taxon>Bacillati</taxon>
        <taxon>Actinomycetota</taxon>
        <taxon>Actinomycetes</taxon>
        <taxon>Geodermatophilales</taxon>
        <taxon>Geodermatophilaceae</taxon>
        <taxon>Geodermatophilus</taxon>
    </lineage>
</organism>
<gene>
    <name evidence="3" type="ORF">SAMN05660209_04963</name>
</gene>
<sequence>MSGLVSSPVGTAAPLAGPTSTRRGGRTSARIDKTVVSGVFSLDGQDFDVDNNVWLVGDDDEVLVIDAPHDAAPILDAIGGRRVTAIVLTHGHNDHITAAVALREATGAPIWFHPADLMLWETVHPGALPDHAVGHCTRFSVAGTFLLSMHTPGHSPGSTSLYARDLETVFTGDTLFCGGPGATGRSHSDEPTILHSIRSCLLTLPGDTVVKTGHGVDTTIAAEASRVP</sequence>
<dbReference type="PANTHER" id="PTHR46233:SF4">
    <property type="entry name" value="METALLO-BETA-LACTAMASE DOMAIN-CONTAINING PROTEIN"/>
    <property type="match status" value="1"/>
</dbReference>
<dbReference type="Pfam" id="PF00753">
    <property type="entry name" value="Lactamase_B"/>
    <property type="match status" value="1"/>
</dbReference>
<dbReference type="SMART" id="SM00849">
    <property type="entry name" value="Lactamase_B"/>
    <property type="match status" value="1"/>
</dbReference>
<dbReference type="PANTHER" id="PTHR46233">
    <property type="entry name" value="HYDROXYACYLGLUTATHIONE HYDROLASE GLOC"/>
    <property type="match status" value="1"/>
</dbReference>
<evidence type="ECO:0000313" key="3">
    <source>
        <dbReference type="EMBL" id="SDZ18669.1"/>
    </source>
</evidence>
<name>A0A1H3R152_9ACTN</name>
<dbReference type="InterPro" id="IPR036866">
    <property type="entry name" value="RibonucZ/Hydroxyglut_hydro"/>
</dbReference>
<evidence type="ECO:0000259" key="2">
    <source>
        <dbReference type="SMART" id="SM00849"/>
    </source>
</evidence>
<dbReference type="Gene3D" id="3.60.15.10">
    <property type="entry name" value="Ribonuclease Z/Hydroxyacylglutathione hydrolase-like"/>
    <property type="match status" value="1"/>
</dbReference>
<dbReference type="InterPro" id="IPR001279">
    <property type="entry name" value="Metallo-B-lactamas"/>
</dbReference>
<dbReference type="STRING" id="1137993.SAMN05660209_04963"/>
<dbReference type="Proteomes" id="UP000198921">
    <property type="component" value="Unassembled WGS sequence"/>
</dbReference>
<dbReference type="InterPro" id="IPR051453">
    <property type="entry name" value="MBL_Glyoxalase_II"/>
</dbReference>
<protein>
    <submittedName>
        <fullName evidence="3">Glyoxylase, beta-lactamase superfamily II</fullName>
    </submittedName>
</protein>
<dbReference type="CDD" id="cd06262">
    <property type="entry name" value="metallo-hydrolase-like_MBL-fold"/>
    <property type="match status" value="1"/>
</dbReference>
<dbReference type="EMBL" id="FNOT01000027">
    <property type="protein sequence ID" value="SDZ18669.1"/>
    <property type="molecule type" value="Genomic_DNA"/>
</dbReference>
<evidence type="ECO:0000256" key="1">
    <source>
        <dbReference type="SAM" id="MobiDB-lite"/>
    </source>
</evidence>